<organism evidence="1 2">
    <name type="scientific">Naganishia onofrii</name>
    <dbReference type="NCBI Taxonomy" id="1851511"/>
    <lineage>
        <taxon>Eukaryota</taxon>
        <taxon>Fungi</taxon>
        <taxon>Dikarya</taxon>
        <taxon>Basidiomycota</taxon>
        <taxon>Agaricomycotina</taxon>
        <taxon>Tremellomycetes</taxon>
        <taxon>Filobasidiales</taxon>
        <taxon>Filobasidiaceae</taxon>
        <taxon>Naganishia</taxon>
    </lineage>
</organism>
<dbReference type="EMBL" id="JASBWV010000007">
    <property type="protein sequence ID" value="KAJ9125931.1"/>
    <property type="molecule type" value="Genomic_DNA"/>
</dbReference>
<name>A0ACC2XQM4_9TREE</name>
<reference evidence="1" key="1">
    <citation type="submission" date="2023-04" db="EMBL/GenBank/DDBJ databases">
        <title>Draft Genome sequencing of Naganishia species isolated from polar environments using Oxford Nanopore Technology.</title>
        <authorList>
            <person name="Leo P."/>
            <person name="Venkateswaran K."/>
        </authorList>
    </citation>
    <scope>NUCLEOTIDE SEQUENCE</scope>
    <source>
        <strain evidence="1">DBVPG 5303</strain>
    </source>
</reference>
<keyword evidence="2" id="KW-1185">Reference proteome</keyword>
<evidence type="ECO:0000313" key="2">
    <source>
        <dbReference type="Proteomes" id="UP001234202"/>
    </source>
</evidence>
<sequence length="125" mass="12805">MPEYIRTSGSPLSTPTKQGIKETVEDVKQKVKGESGKKKKKASSASKKAVSSDANTAAAAAESRDEAPSTSTLSTSGSFAEIARSAAQEAGVGHDEVIDPAPASSKKSNKKKKKAKMAGAPATEV</sequence>
<comment type="caution">
    <text evidence="1">The sequence shown here is derived from an EMBL/GenBank/DDBJ whole genome shotgun (WGS) entry which is preliminary data.</text>
</comment>
<dbReference type="Proteomes" id="UP001234202">
    <property type="component" value="Unassembled WGS sequence"/>
</dbReference>
<accession>A0ACC2XQM4</accession>
<evidence type="ECO:0000313" key="1">
    <source>
        <dbReference type="EMBL" id="KAJ9125931.1"/>
    </source>
</evidence>
<protein>
    <submittedName>
        <fullName evidence="1">Uncharacterized protein</fullName>
    </submittedName>
</protein>
<proteinExistence type="predicted"/>
<gene>
    <name evidence="1" type="ORF">QFC24_002716</name>
</gene>